<name>A0A839IS16_9GAMM</name>
<dbReference type="Gene3D" id="3.90.550.10">
    <property type="entry name" value="Spore Coat Polysaccharide Biosynthesis Protein SpsA, Chain A"/>
    <property type="match status" value="1"/>
</dbReference>
<evidence type="ECO:0000313" key="6">
    <source>
        <dbReference type="EMBL" id="MBB1487342.1"/>
    </source>
</evidence>
<feature type="transmembrane region" description="Helical" evidence="4">
    <location>
        <begin position="374"/>
        <end position="391"/>
    </location>
</feature>
<dbReference type="EMBL" id="JACJFM010000014">
    <property type="protein sequence ID" value="MBB1487342.1"/>
    <property type="molecule type" value="Genomic_DNA"/>
</dbReference>
<dbReference type="Proteomes" id="UP000565262">
    <property type="component" value="Unassembled WGS sequence"/>
</dbReference>
<accession>A0A839IS16</accession>
<dbReference type="InterPro" id="IPR001173">
    <property type="entry name" value="Glyco_trans_2-like"/>
</dbReference>
<comment type="similarity">
    <text evidence="1">Belongs to the glycosyltransferase 2 family.</text>
</comment>
<evidence type="ECO:0000259" key="5">
    <source>
        <dbReference type="Pfam" id="PF00535"/>
    </source>
</evidence>
<dbReference type="PANTHER" id="PTHR43630">
    <property type="entry name" value="POLY-BETA-1,6-N-ACETYL-D-GLUCOSAMINE SYNTHASE"/>
    <property type="match status" value="1"/>
</dbReference>
<dbReference type="Pfam" id="PF00535">
    <property type="entry name" value="Glycos_transf_2"/>
    <property type="match status" value="1"/>
</dbReference>
<dbReference type="InterPro" id="IPR029044">
    <property type="entry name" value="Nucleotide-diphossugar_trans"/>
</dbReference>
<gene>
    <name evidence="6" type="ORF">H4O21_12065</name>
</gene>
<sequence length="401" mass="45768">MDIFYTELSPLMVIAGSIFLIALGLIAYHHFAYPLLVSRLARRKILRNQPVAPILYPLDKNAHNWPAVTIVIPVYNEQAHIAEKIRNLALLDYPSDKLEILMIFDGCTDHSYLLAKDTLAEPLCQSLNCTLFDDPMNRGKLQQLNHHIPNCKTDIVALSDLSALIAMDSLKLAALWFDKKSTGVVCGTYRFFNHAGQQEQSYWQYQCAIKQSESALGSTPGAHGAFYLIRKNLFRPMPVDTINDDFYLPCDVIRQGYKVIYDPRIVALELESSSLEYDFKRRIRISAGNMQQSLRLMDLLKPAYGTTAWMFFSCKWLRPFIPWCFVACMLSSIVLSLLNPWFMIILSGQILGYGLVLAQQVLKMNNAILVKMHYLITGHYFGLLGGIYYLQGRFSNNWKKI</sequence>
<keyword evidence="3 6" id="KW-0808">Transferase</keyword>
<evidence type="ECO:0000256" key="2">
    <source>
        <dbReference type="ARBA" id="ARBA00022676"/>
    </source>
</evidence>
<keyword evidence="7" id="KW-1185">Reference proteome</keyword>
<dbReference type="CDD" id="cd06439">
    <property type="entry name" value="CESA_like_1"/>
    <property type="match status" value="1"/>
</dbReference>
<evidence type="ECO:0000313" key="7">
    <source>
        <dbReference type="Proteomes" id="UP000565262"/>
    </source>
</evidence>
<evidence type="ECO:0000256" key="4">
    <source>
        <dbReference type="SAM" id="Phobius"/>
    </source>
</evidence>
<protein>
    <submittedName>
        <fullName evidence="6">Glycosyltransferase family 2 protein</fullName>
    </submittedName>
</protein>
<keyword evidence="4" id="KW-0472">Membrane</keyword>
<dbReference type="PANTHER" id="PTHR43630:SF1">
    <property type="entry name" value="POLY-BETA-1,6-N-ACETYL-D-GLUCOSAMINE SYNTHASE"/>
    <property type="match status" value="1"/>
</dbReference>
<feature type="transmembrane region" description="Helical" evidence="4">
    <location>
        <begin position="12"/>
        <end position="37"/>
    </location>
</feature>
<proteinExistence type="inferred from homology"/>
<comment type="caution">
    <text evidence="6">The sequence shown here is derived from an EMBL/GenBank/DDBJ whole genome shotgun (WGS) entry which is preliminary data.</text>
</comment>
<feature type="transmembrane region" description="Helical" evidence="4">
    <location>
        <begin position="320"/>
        <end position="338"/>
    </location>
</feature>
<keyword evidence="2" id="KW-0328">Glycosyltransferase</keyword>
<evidence type="ECO:0000256" key="1">
    <source>
        <dbReference type="ARBA" id="ARBA00006739"/>
    </source>
</evidence>
<reference evidence="6 7" key="1">
    <citation type="submission" date="2020-08" db="EMBL/GenBank/DDBJ databases">
        <title>Oceanospirillum sp. nov. isolated from marine sediment.</title>
        <authorList>
            <person name="Ji X."/>
        </authorList>
    </citation>
    <scope>NUCLEOTIDE SEQUENCE [LARGE SCALE GENOMIC DNA]</scope>
    <source>
        <strain evidence="6 7">D5</strain>
    </source>
</reference>
<keyword evidence="4" id="KW-0812">Transmembrane</keyword>
<organism evidence="6 7">
    <name type="scientific">Oceanospirillum sediminis</name>
    <dbReference type="NCBI Taxonomy" id="2760088"/>
    <lineage>
        <taxon>Bacteria</taxon>
        <taxon>Pseudomonadati</taxon>
        <taxon>Pseudomonadota</taxon>
        <taxon>Gammaproteobacteria</taxon>
        <taxon>Oceanospirillales</taxon>
        <taxon>Oceanospirillaceae</taxon>
        <taxon>Oceanospirillum</taxon>
    </lineage>
</organism>
<evidence type="ECO:0000256" key="3">
    <source>
        <dbReference type="ARBA" id="ARBA00022679"/>
    </source>
</evidence>
<keyword evidence="4" id="KW-1133">Transmembrane helix</keyword>
<feature type="domain" description="Glycosyltransferase 2-like" evidence="5">
    <location>
        <begin position="69"/>
        <end position="234"/>
    </location>
</feature>
<dbReference type="RefSeq" id="WP_182809124.1">
    <property type="nucleotide sequence ID" value="NZ_JACJFM010000014.1"/>
</dbReference>
<dbReference type="AlphaFoldDB" id="A0A839IS16"/>
<dbReference type="SUPFAM" id="SSF53448">
    <property type="entry name" value="Nucleotide-diphospho-sugar transferases"/>
    <property type="match status" value="1"/>
</dbReference>
<dbReference type="GO" id="GO:0016757">
    <property type="term" value="F:glycosyltransferase activity"/>
    <property type="evidence" value="ECO:0007669"/>
    <property type="project" value="UniProtKB-KW"/>
</dbReference>